<keyword evidence="2" id="KW-1185">Reference proteome</keyword>
<dbReference type="Pfam" id="PF07023">
    <property type="entry name" value="DUF1315"/>
    <property type="match status" value="1"/>
</dbReference>
<protein>
    <submittedName>
        <fullName evidence="1">DUF1315 family protein</fullName>
    </submittedName>
</protein>
<evidence type="ECO:0000313" key="1">
    <source>
        <dbReference type="EMBL" id="TGD74780.1"/>
    </source>
</evidence>
<dbReference type="EMBL" id="SRLE01000005">
    <property type="protein sequence ID" value="TGD74780.1"/>
    <property type="molecule type" value="Genomic_DNA"/>
</dbReference>
<comment type="caution">
    <text evidence="1">The sequence shown here is derived from an EMBL/GenBank/DDBJ whole genome shotgun (WGS) entry which is preliminary data.</text>
</comment>
<proteinExistence type="predicted"/>
<dbReference type="Proteomes" id="UP000298050">
    <property type="component" value="Unassembled WGS sequence"/>
</dbReference>
<accession>A0A4Z0M5T4</accession>
<organism evidence="1 2">
    <name type="scientific">Mangrovimicrobium sediminis</name>
    <dbReference type="NCBI Taxonomy" id="2562682"/>
    <lineage>
        <taxon>Bacteria</taxon>
        <taxon>Pseudomonadati</taxon>
        <taxon>Pseudomonadota</taxon>
        <taxon>Gammaproteobacteria</taxon>
        <taxon>Cellvibrionales</taxon>
        <taxon>Halieaceae</taxon>
        <taxon>Mangrovimicrobium</taxon>
    </lineage>
</organism>
<evidence type="ECO:0000313" key="2">
    <source>
        <dbReference type="Proteomes" id="UP000298050"/>
    </source>
</evidence>
<name>A0A4Z0M5T4_9GAMM</name>
<dbReference type="RefSeq" id="WP_135441870.1">
    <property type="nucleotide sequence ID" value="NZ_SRLE01000005.1"/>
</dbReference>
<dbReference type="InterPro" id="IPR009749">
    <property type="entry name" value="DUF1315"/>
</dbReference>
<sequence length="87" mass="9939">MDYEQMIASMTPELYRSLRRALELGKWPDGSRMSAEQREHAMQAVIAWGAQHLPESERVGYIDRGHKAGEVCDDPEVTPLNWQQDAP</sequence>
<dbReference type="OrthoDB" id="5616307at2"/>
<reference evidence="1 2" key="1">
    <citation type="submission" date="2019-04" db="EMBL/GenBank/DDBJ databases">
        <title>Taxonomy of novel Haliea sp. from mangrove soil of West Coast of India.</title>
        <authorList>
            <person name="Verma A."/>
            <person name="Kumar P."/>
            <person name="Krishnamurthi S."/>
        </authorList>
    </citation>
    <scope>NUCLEOTIDE SEQUENCE [LARGE SCALE GENOMIC DNA]</scope>
    <source>
        <strain evidence="1 2">SAOS-164</strain>
    </source>
</reference>
<dbReference type="AlphaFoldDB" id="A0A4Z0M5T4"/>
<gene>
    <name evidence="1" type="ORF">E4634_06155</name>
</gene>